<accession>A0A5B6UY52</accession>
<keyword evidence="2" id="KW-1185">Reference proteome</keyword>
<proteinExistence type="predicted"/>
<comment type="caution">
    <text evidence="1">The sequence shown here is derived from an EMBL/GenBank/DDBJ whole genome shotgun (WGS) entry which is preliminary data.</text>
</comment>
<protein>
    <submittedName>
        <fullName evidence="1">Uncharacterized protein</fullName>
    </submittedName>
</protein>
<evidence type="ECO:0000313" key="2">
    <source>
        <dbReference type="Proteomes" id="UP000325315"/>
    </source>
</evidence>
<organism evidence="1 2">
    <name type="scientific">Gossypium australe</name>
    <dbReference type="NCBI Taxonomy" id="47621"/>
    <lineage>
        <taxon>Eukaryota</taxon>
        <taxon>Viridiplantae</taxon>
        <taxon>Streptophyta</taxon>
        <taxon>Embryophyta</taxon>
        <taxon>Tracheophyta</taxon>
        <taxon>Spermatophyta</taxon>
        <taxon>Magnoliopsida</taxon>
        <taxon>eudicotyledons</taxon>
        <taxon>Gunneridae</taxon>
        <taxon>Pentapetalae</taxon>
        <taxon>rosids</taxon>
        <taxon>malvids</taxon>
        <taxon>Malvales</taxon>
        <taxon>Malvaceae</taxon>
        <taxon>Malvoideae</taxon>
        <taxon>Gossypium</taxon>
    </lineage>
</organism>
<evidence type="ECO:0000313" key="1">
    <source>
        <dbReference type="EMBL" id="KAA3461664.1"/>
    </source>
</evidence>
<dbReference type="Proteomes" id="UP000325315">
    <property type="component" value="Unassembled WGS sequence"/>
</dbReference>
<name>A0A5B6UY52_9ROSI</name>
<gene>
    <name evidence="1" type="ORF">EPI10_028218</name>
</gene>
<dbReference type="AlphaFoldDB" id="A0A5B6UY52"/>
<dbReference type="EMBL" id="SMMG02000009">
    <property type="protein sequence ID" value="KAA3461664.1"/>
    <property type="molecule type" value="Genomic_DNA"/>
</dbReference>
<sequence length="97" mass="10998">MVGKGDKIEKAKISSQIGSTAAETKIDKSKMGSIRMRYSFINGIEVGANGSKGERREGYYITKLFKQLYRHDDQIIRAAIKMALHGILRFSICKWEK</sequence>
<reference evidence="2" key="1">
    <citation type="journal article" date="2019" name="Plant Biotechnol. J.">
        <title>Genome sequencing of the Australian wild diploid species Gossypium australe highlights disease resistance and delayed gland morphogenesis.</title>
        <authorList>
            <person name="Cai Y."/>
            <person name="Cai X."/>
            <person name="Wang Q."/>
            <person name="Wang P."/>
            <person name="Zhang Y."/>
            <person name="Cai C."/>
            <person name="Xu Y."/>
            <person name="Wang K."/>
            <person name="Zhou Z."/>
            <person name="Wang C."/>
            <person name="Geng S."/>
            <person name="Li B."/>
            <person name="Dong Q."/>
            <person name="Hou Y."/>
            <person name="Wang H."/>
            <person name="Ai P."/>
            <person name="Liu Z."/>
            <person name="Yi F."/>
            <person name="Sun M."/>
            <person name="An G."/>
            <person name="Cheng J."/>
            <person name="Zhang Y."/>
            <person name="Shi Q."/>
            <person name="Xie Y."/>
            <person name="Shi X."/>
            <person name="Chang Y."/>
            <person name="Huang F."/>
            <person name="Chen Y."/>
            <person name="Hong S."/>
            <person name="Mi L."/>
            <person name="Sun Q."/>
            <person name="Zhang L."/>
            <person name="Zhou B."/>
            <person name="Peng R."/>
            <person name="Zhang X."/>
            <person name="Liu F."/>
        </authorList>
    </citation>
    <scope>NUCLEOTIDE SEQUENCE [LARGE SCALE GENOMIC DNA]</scope>
    <source>
        <strain evidence="2">cv. PA1801</strain>
    </source>
</reference>